<evidence type="ECO:0000313" key="2">
    <source>
        <dbReference type="Proteomes" id="UP000277294"/>
    </source>
</evidence>
<proteinExistence type="predicted"/>
<dbReference type="Proteomes" id="UP000277294">
    <property type="component" value="Unassembled WGS sequence"/>
</dbReference>
<reference evidence="1 2" key="1">
    <citation type="submission" date="2018-10" db="EMBL/GenBank/DDBJ databases">
        <authorList>
            <person name="Criscuolo A."/>
        </authorList>
    </citation>
    <scope>NUCLEOTIDE SEQUENCE [LARGE SCALE GENOMIC DNA]</scope>
    <source>
        <strain evidence="1">DnA1</strain>
    </source>
</reference>
<sequence>MKRYPPIAPEDMSWEQRRVMRAVSERRKPSVSSQGGVSGPFVPLVYVPGILDRLQYLGEYCRFNTSFSPKLRELAIIITARHVAAQLEFHVHAMEAREFGLAQEVIDAVAERRVPAGMDDEETLVYRFCTALYAEGRVSDELFKQFEEAFGKAEAIDLIVTCGYYATLGMVLNVSKASAPAFLEGFEPAFSVPND</sequence>
<dbReference type="PANTHER" id="PTHR34846:SF11">
    <property type="entry name" value="4-CARBOXYMUCONOLACTONE DECARBOXYLASE FAMILY PROTEIN (AFU_ORTHOLOGUE AFUA_6G11590)"/>
    <property type="match status" value="1"/>
</dbReference>
<organism evidence="1 2">
    <name type="scientific">Pigmentiphaga humi</name>
    <dbReference type="NCBI Taxonomy" id="2478468"/>
    <lineage>
        <taxon>Bacteria</taxon>
        <taxon>Pseudomonadati</taxon>
        <taxon>Pseudomonadota</taxon>
        <taxon>Betaproteobacteria</taxon>
        <taxon>Burkholderiales</taxon>
        <taxon>Alcaligenaceae</taxon>
        <taxon>Pigmentiphaga</taxon>
    </lineage>
</organism>
<dbReference type="SUPFAM" id="SSF69118">
    <property type="entry name" value="AhpD-like"/>
    <property type="match status" value="1"/>
</dbReference>
<gene>
    <name evidence="1" type="ORF">PIGHUM_00961</name>
</gene>
<dbReference type="AlphaFoldDB" id="A0A3P4AYP2"/>
<dbReference type="EMBL" id="UWPJ01000008">
    <property type="protein sequence ID" value="VCU68902.1"/>
    <property type="molecule type" value="Genomic_DNA"/>
</dbReference>
<accession>A0A3P4AYP2</accession>
<evidence type="ECO:0000313" key="1">
    <source>
        <dbReference type="EMBL" id="VCU68902.1"/>
    </source>
</evidence>
<dbReference type="PANTHER" id="PTHR34846">
    <property type="entry name" value="4-CARBOXYMUCONOLACTONE DECARBOXYLASE FAMILY PROTEIN (AFU_ORTHOLOGUE AFUA_6G11590)"/>
    <property type="match status" value="1"/>
</dbReference>
<protein>
    <submittedName>
        <fullName evidence="1">Uncharacterized protein</fullName>
    </submittedName>
</protein>
<keyword evidence="2" id="KW-1185">Reference proteome</keyword>
<dbReference type="Gene3D" id="1.20.1290.10">
    <property type="entry name" value="AhpD-like"/>
    <property type="match status" value="1"/>
</dbReference>
<dbReference type="InterPro" id="IPR029032">
    <property type="entry name" value="AhpD-like"/>
</dbReference>
<name>A0A3P4AYP2_9BURK</name>